<feature type="transmembrane region" description="Helical" evidence="7">
    <location>
        <begin position="231"/>
        <end position="249"/>
    </location>
</feature>
<gene>
    <name evidence="8" type="primary">uraA</name>
    <name evidence="8" type="ORF">I6U48_00450</name>
</gene>
<evidence type="ECO:0000256" key="4">
    <source>
        <dbReference type="ARBA" id="ARBA00022692"/>
    </source>
</evidence>
<keyword evidence="9" id="KW-1185">Reference proteome</keyword>
<feature type="transmembrane region" description="Helical" evidence="7">
    <location>
        <begin position="341"/>
        <end position="363"/>
    </location>
</feature>
<evidence type="ECO:0000313" key="8">
    <source>
        <dbReference type="EMBL" id="MBV7271390.1"/>
    </source>
</evidence>
<dbReference type="Proteomes" id="UP000694308">
    <property type="component" value="Unassembled WGS sequence"/>
</dbReference>
<dbReference type="InterPro" id="IPR006043">
    <property type="entry name" value="NCS2"/>
</dbReference>
<dbReference type="NCBIfam" id="NF007995">
    <property type="entry name" value="PRK10720.1"/>
    <property type="match status" value="1"/>
</dbReference>
<feature type="transmembrane region" description="Helical" evidence="7">
    <location>
        <begin position="40"/>
        <end position="59"/>
    </location>
</feature>
<comment type="subcellular location">
    <subcellularLocation>
        <location evidence="1">Membrane</location>
        <topology evidence="1">Multi-pass membrane protein</topology>
    </subcellularLocation>
</comment>
<proteinExistence type="inferred from homology"/>
<feature type="transmembrane region" description="Helical" evidence="7">
    <location>
        <begin position="167"/>
        <end position="185"/>
    </location>
</feature>
<reference evidence="8" key="1">
    <citation type="submission" date="2020-12" db="EMBL/GenBank/DDBJ databases">
        <title>Clostridium thailandense sp. nov., a novel acetogenic bacterium isolated from peat land soil in Thailand.</title>
        <authorList>
            <person name="Chaikitkaew S."/>
            <person name="Birkeland N.K."/>
        </authorList>
    </citation>
    <scope>NUCLEOTIDE SEQUENCE</scope>
    <source>
        <strain evidence="8">PL3</strain>
    </source>
</reference>
<comment type="similarity">
    <text evidence="2">Belongs to the nucleobase:cation symporter-2 (NCS2) (TC 2.A.40) family.</text>
</comment>
<feature type="transmembrane region" description="Helical" evidence="7">
    <location>
        <begin position="375"/>
        <end position="394"/>
    </location>
</feature>
<keyword evidence="5 7" id="KW-1133">Transmembrane helix</keyword>
<comment type="caution">
    <text evidence="8">The sequence shown here is derived from an EMBL/GenBank/DDBJ whole genome shotgun (WGS) entry which is preliminary data.</text>
</comment>
<dbReference type="GO" id="GO:0042907">
    <property type="term" value="F:xanthine transmembrane transporter activity"/>
    <property type="evidence" value="ECO:0007669"/>
    <property type="project" value="TreeGrafter"/>
</dbReference>
<feature type="transmembrane region" description="Helical" evidence="7">
    <location>
        <begin position="192"/>
        <end position="211"/>
    </location>
</feature>
<evidence type="ECO:0000256" key="1">
    <source>
        <dbReference type="ARBA" id="ARBA00004141"/>
    </source>
</evidence>
<dbReference type="PANTHER" id="PTHR42810">
    <property type="entry name" value="PURINE PERMEASE C1399.01C-RELATED"/>
    <property type="match status" value="1"/>
</dbReference>
<accession>A0A949TU35</accession>
<dbReference type="InterPro" id="IPR006042">
    <property type="entry name" value="Xan_ur_permease"/>
</dbReference>
<feature type="transmembrane region" description="Helical" evidence="7">
    <location>
        <begin position="66"/>
        <end position="85"/>
    </location>
</feature>
<feature type="transmembrane region" description="Helical" evidence="7">
    <location>
        <begin position="91"/>
        <end position="109"/>
    </location>
</feature>
<feature type="transmembrane region" description="Helical" evidence="7">
    <location>
        <begin position="400"/>
        <end position="419"/>
    </location>
</feature>
<dbReference type="GO" id="GO:0005886">
    <property type="term" value="C:plasma membrane"/>
    <property type="evidence" value="ECO:0007669"/>
    <property type="project" value="UniProtKB-ARBA"/>
</dbReference>
<dbReference type="PROSITE" id="PS01116">
    <property type="entry name" value="XANTH_URACIL_PERMASE"/>
    <property type="match status" value="1"/>
</dbReference>
<dbReference type="RefSeq" id="WP_218318429.1">
    <property type="nucleotide sequence ID" value="NZ_JAEEGC010000003.1"/>
</dbReference>
<keyword evidence="4 7" id="KW-0812">Transmembrane</keyword>
<evidence type="ECO:0000256" key="2">
    <source>
        <dbReference type="ARBA" id="ARBA00008821"/>
    </source>
</evidence>
<evidence type="ECO:0000256" key="7">
    <source>
        <dbReference type="SAM" id="Phobius"/>
    </source>
</evidence>
<keyword evidence="3" id="KW-0813">Transport</keyword>
<organism evidence="8 9">
    <name type="scientific">Clostridium thailandense</name>
    <dbReference type="NCBI Taxonomy" id="2794346"/>
    <lineage>
        <taxon>Bacteria</taxon>
        <taxon>Bacillati</taxon>
        <taxon>Bacillota</taxon>
        <taxon>Clostridia</taxon>
        <taxon>Eubacteriales</taxon>
        <taxon>Clostridiaceae</taxon>
        <taxon>Clostridium</taxon>
    </lineage>
</organism>
<dbReference type="NCBIfam" id="TIGR00801">
    <property type="entry name" value="ncs2"/>
    <property type="match status" value="1"/>
</dbReference>
<protein>
    <submittedName>
        <fullName evidence="8">Uracil permease</fullName>
    </submittedName>
</protein>
<evidence type="ECO:0000256" key="6">
    <source>
        <dbReference type="ARBA" id="ARBA00023136"/>
    </source>
</evidence>
<evidence type="ECO:0000313" key="9">
    <source>
        <dbReference type="Proteomes" id="UP000694308"/>
    </source>
</evidence>
<evidence type="ECO:0000256" key="3">
    <source>
        <dbReference type="ARBA" id="ARBA00022448"/>
    </source>
</evidence>
<feature type="transmembrane region" description="Helical" evidence="7">
    <location>
        <begin position="313"/>
        <end position="335"/>
    </location>
</feature>
<dbReference type="PANTHER" id="PTHR42810:SF2">
    <property type="entry name" value="PURINE PERMEASE C1399.01C-RELATED"/>
    <property type="match status" value="1"/>
</dbReference>
<sequence>MRRVVGIHEKLPIVETIPLSFQHLTAMFGATILVPLLLGINPAICLLMNGIGTLIYSYVTKGGIPAYLGSSFAFIAPTALIIGSFGGVSHAQSGFIFFGLFFVVMAFVVKKFGIRWIDVVMPPAVMGAVVAIIGLELAPTAATQAGLAPAATAVGKIVEPYVSNPRVITVALFTLAVGIFGSVLFRGFAQVIPILIAVICGYILAFSMGMVDTSVIANAKWFSIPTFSAPAFDWSAIVIIAPACLVVLAEHISHLIVTGKITESNLLEDPGLYRSLLGDGISNILSGFTGSTPNTTYGENIGVMAITRVYSVWVIRGAAIIAIVLSCIGKIAAAIQSIPGPVMGGITMLLYGIIAVQGIRMFVEQKVDFSVNYNMVLGAVTFVVGVSGASINLGTVQLKGMAFAAVVGVLLSIIFYILGKCGIMNEEYKIRFDEDTSSNNNKS</sequence>
<keyword evidence="6 7" id="KW-0472">Membrane</keyword>
<dbReference type="EMBL" id="JAEEGC010000003">
    <property type="protein sequence ID" value="MBV7271390.1"/>
    <property type="molecule type" value="Genomic_DNA"/>
</dbReference>
<dbReference type="Pfam" id="PF00860">
    <property type="entry name" value="Xan_ur_permease"/>
    <property type="match status" value="1"/>
</dbReference>
<name>A0A949TU35_9CLOT</name>
<evidence type="ECO:0000256" key="5">
    <source>
        <dbReference type="ARBA" id="ARBA00022989"/>
    </source>
</evidence>
<dbReference type="AlphaFoldDB" id="A0A949TU35"/>